<comment type="caution">
    <text evidence="4">The sequence shown here is derived from an EMBL/GenBank/DDBJ whole genome shotgun (WGS) entry which is preliminary data.</text>
</comment>
<sequence>MAGDTASVGLLPLHVAVENTCLQKYLEDNLLPNREHPSYSKADIYKLIHLLCLPEMKIFLDTTRELAKHTSDLVDEVWNYIKDGKLVHAGVLLLAAQEHICLGSSSKKNGDSKPDGIATIVNRIADHFYTFDLETVQNKEELEQPHANIKYLLSALLLVNAISQAGKTLHEYIRVHSEVSHVDVLERVSWILKDFGFYPTEEGFDIGNLAYGSNQERYKDTLSACCREKERVLVPGPPFYE</sequence>
<gene>
    <name evidence="4" type="ORF">C2845_PM08G13180</name>
</gene>
<evidence type="ECO:0000256" key="2">
    <source>
        <dbReference type="ARBA" id="ARBA00022737"/>
    </source>
</evidence>
<dbReference type="InterPro" id="IPR051573">
    <property type="entry name" value="Ankyrin-SOCS_box_domain"/>
</dbReference>
<keyword evidence="5" id="KW-1185">Reference proteome</keyword>
<evidence type="ECO:0000256" key="1">
    <source>
        <dbReference type="ARBA" id="ARBA00005949"/>
    </source>
</evidence>
<dbReference type="PANTHER" id="PTHR24136">
    <property type="entry name" value="SOWAH (DROSOPHILA) HOMOLOG"/>
    <property type="match status" value="1"/>
</dbReference>
<dbReference type="GO" id="GO:0016567">
    <property type="term" value="P:protein ubiquitination"/>
    <property type="evidence" value="ECO:0007669"/>
    <property type="project" value="TreeGrafter"/>
</dbReference>
<dbReference type="EMBL" id="PQIB02000010">
    <property type="protein sequence ID" value="RLM93538.1"/>
    <property type="molecule type" value="Genomic_DNA"/>
</dbReference>
<dbReference type="AlphaFoldDB" id="A0A3L6R3N3"/>
<reference evidence="5" key="1">
    <citation type="journal article" date="2019" name="Nat. Commun.">
        <title>The genome of broomcorn millet.</title>
        <authorList>
            <person name="Zou C."/>
            <person name="Miki D."/>
            <person name="Li D."/>
            <person name="Tang Q."/>
            <person name="Xiao L."/>
            <person name="Rajput S."/>
            <person name="Deng P."/>
            <person name="Jia W."/>
            <person name="Huang R."/>
            <person name="Zhang M."/>
            <person name="Sun Y."/>
            <person name="Hu J."/>
            <person name="Fu X."/>
            <person name="Schnable P.S."/>
            <person name="Li F."/>
            <person name="Zhang H."/>
            <person name="Feng B."/>
            <person name="Zhu X."/>
            <person name="Liu R."/>
            <person name="Schnable J.C."/>
            <person name="Zhu J.-K."/>
            <person name="Zhang H."/>
        </authorList>
    </citation>
    <scope>NUCLEOTIDE SEQUENCE [LARGE SCALE GENOMIC DNA]</scope>
</reference>
<dbReference type="OrthoDB" id="673776at2759"/>
<proteinExistence type="inferred from homology"/>
<evidence type="ECO:0000313" key="5">
    <source>
        <dbReference type="Proteomes" id="UP000275267"/>
    </source>
</evidence>
<keyword evidence="2" id="KW-0677">Repeat</keyword>
<accession>A0A3L6R3N3</accession>
<comment type="similarity">
    <text evidence="1">Belongs to the ankyrin SOCS box (ASB) family.</text>
</comment>
<dbReference type="GO" id="GO:0045732">
    <property type="term" value="P:positive regulation of protein catabolic process"/>
    <property type="evidence" value="ECO:0007669"/>
    <property type="project" value="TreeGrafter"/>
</dbReference>
<keyword evidence="3" id="KW-0040">ANK repeat</keyword>
<evidence type="ECO:0000313" key="4">
    <source>
        <dbReference type="EMBL" id="RLM93538.1"/>
    </source>
</evidence>
<dbReference type="Proteomes" id="UP000275267">
    <property type="component" value="Unassembled WGS sequence"/>
</dbReference>
<organism evidence="4 5">
    <name type="scientific">Panicum miliaceum</name>
    <name type="common">Proso millet</name>
    <name type="synonym">Broomcorn millet</name>
    <dbReference type="NCBI Taxonomy" id="4540"/>
    <lineage>
        <taxon>Eukaryota</taxon>
        <taxon>Viridiplantae</taxon>
        <taxon>Streptophyta</taxon>
        <taxon>Embryophyta</taxon>
        <taxon>Tracheophyta</taxon>
        <taxon>Spermatophyta</taxon>
        <taxon>Magnoliopsida</taxon>
        <taxon>Liliopsida</taxon>
        <taxon>Poales</taxon>
        <taxon>Poaceae</taxon>
        <taxon>PACMAD clade</taxon>
        <taxon>Panicoideae</taxon>
        <taxon>Panicodae</taxon>
        <taxon>Paniceae</taxon>
        <taxon>Panicinae</taxon>
        <taxon>Panicum</taxon>
        <taxon>Panicum sect. Panicum</taxon>
    </lineage>
</organism>
<evidence type="ECO:0000256" key="3">
    <source>
        <dbReference type="ARBA" id="ARBA00023043"/>
    </source>
</evidence>
<name>A0A3L6R3N3_PANMI</name>
<dbReference type="PANTHER" id="PTHR24136:SF41">
    <property type="match status" value="1"/>
</dbReference>
<protein>
    <submittedName>
        <fullName evidence="4">Uncharacterized protein</fullName>
    </submittedName>
</protein>